<comment type="caution">
    <text evidence="2">The sequence shown here is derived from an EMBL/GenBank/DDBJ whole genome shotgun (WGS) entry which is preliminary data.</text>
</comment>
<reference evidence="2 3" key="1">
    <citation type="submission" date="2018-03" db="EMBL/GenBank/DDBJ databases">
        <title>Cereibacter changlensis.</title>
        <authorList>
            <person name="Meyer T.E."/>
            <person name="Miller S."/>
            <person name="Lodha T."/>
            <person name="Gandham S."/>
            <person name="Chintalapati S."/>
            <person name="Chintalapati V.R."/>
        </authorList>
    </citation>
    <scope>NUCLEOTIDE SEQUENCE [LARGE SCALE GENOMIC DNA]</scope>
    <source>
        <strain evidence="2 3">JA139</strain>
    </source>
</reference>
<dbReference type="InterPro" id="IPR029063">
    <property type="entry name" value="SAM-dependent_MTases_sf"/>
</dbReference>
<dbReference type="EMBL" id="PZKG01000007">
    <property type="protein sequence ID" value="PTE23251.1"/>
    <property type="molecule type" value="Genomic_DNA"/>
</dbReference>
<name>A0A2T4JZB1_9RHOB</name>
<dbReference type="SUPFAM" id="SSF53335">
    <property type="entry name" value="S-adenosyl-L-methionine-dependent methyltransferases"/>
    <property type="match status" value="1"/>
</dbReference>
<dbReference type="GO" id="GO:0008757">
    <property type="term" value="F:S-adenosylmethionine-dependent methyltransferase activity"/>
    <property type="evidence" value="ECO:0007669"/>
    <property type="project" value="InterPro"/>
</dbReference>
<dbReference type="Pfam" id="PF08241">
    <property type="entry name" value="Methyltransf_11"/>
    <property type="match status" value="1"/>
</dbReference>
<evidence type="ECO:0000259" key="1">
    <source>
        <dbReference type="Pfam" id="PF08241"/>
    </source>
</evidence>
<evidence type="ECO:0000313" key="3">
    <source>
        <dbReference type="Proteomes" id="UP000241010"/>
    </source>
</evidence>
<protein>
    <recommendedName>
        <fullName evidence="1">Methyltransferase type 11 domain-containing protein</fullName>
    </recommendedName>
</protein>
<gene>
    <name evidence="2" type="ORF">C5F48_02655</name>
</gene>
<feature type="domain" description="Methyltransferase type 11" evidence="1">
    <location>
        <begin position="88"/>
        <end position="131"/>
    </location>
</feature>
<keyword evidence="3" id="KW-1185">Reference proteome</keyword>
<dbReference type="RefSeq" id="WP_107662359.1">
    <property type="nucleotide sequence ID" value="NZ_PZKG01000007.1"/>
</dbReference>
<evidence type="ECO:0000313" key="2">
    <source>
        <dbReference type="EMBL" id="PTE23251.1"/>
    </source>
</evidence>
<organism evidence="2 3">
    <name type="scientific">Cereibacter changlensis JA139</name>
    <dbReference type="NCBI Taxonomy" id="1188249"/>
    <lineage>
        <taxon>Bacteria</taxon>
        <taxon>Pseudomonadati</taxon>
        <taxon>Pseudomonadota</taxon>
        <taxon>Alphaproteobacteria</taxon>
        <taxon>Rhodobacterales</taxon>
        <taxon>Paracoccaceae</taxon>
        <taxon>Cereibacter</taxon>
    </lineage>
</organism>
<accession>A0A2T4JZB1</accession>
<dbReference type="Gene3D" id="3.40.50.150">
    <property type="entry name" value="Vaccinia Virus protein VP39"/>
    <property type="match status" value="1"/>
</dbReference>
<sequence>MHLDVLDLRNFYYRTQLGRVAQRAIRDQMQKLWPEAQGQTVAGFGFSVPLLRPYLAEARRVIALMPGPQGVMPWPAGMENVSALCEETHWPLATGMVDKLVMLHGLETSEHPTEVLEEAWRVLGPGGKALFIVPSRSGLWARRDGTPFGFGRPYSLAQLETQLKRHNFTPERSLAALFAPPSGQRFWLKTAEFWESGGRRFAPWLAGGVLMVEASKQVYAPTRGGLREAVRRPLRVLEGLPQPLPAPSARQCRDVAGEDC</sequence>
<dbReference type="AlphaFoldDB" id="A0A2T4JZB1"/>
<dbReference type="Proteomes" id="UP000241010">
    <property type="component" value="Unassembled WGS sequence"/>
</dbReference>
<dbReference type="InterPro" id="IPR013216">
    <property type="entry name" value="Methyltransf_11"/>
</dbReference>
<proteinExistence type="predicted"/>
<dbReference type="OrthoDB" id="9800231at2"/>